<keyword evidence="3" id="KW-1185">Reference proteome</keyword>
<reference evidence="3" key="1">
    <citation type="journal article" date="2019" name="Int. J. Syst. Evol. Microbiol.">
        <title>The Global Catalogue of Microorganisms (GCM) 10K type strain sequencing project: providing services to taxonomists for standard genome sequencing and annotation.</title>
        <authorList>
            <consortium name="The Broad Institute Genomics Platform"/>
            <consortium name="The Broad Institute Genome Sequencing Center for Infectious Disease"/>
            <person name="Wu L."/>
            <person name="Ma J."/>
        </authorList>
    </citation>
    <scope>NUCLEOTIDE SEQUENCE [LARGE SCALE GENOMIC DNA]</scope>
    <source>
        <strain evidence="3">JCM 17925</strain>
    </source>
</reference>
<feature type="domain" description="Peptidase C14 caspase" evidence="1">
    <location>
        <begin position="27"/>
        <end position="241"/>
    </location>
</feature>
<dbReference type="Proteomes" id="UP001500936">
    <property type="component" value="Unassembled WGS sequence"/>
</dbReference>
<dbReference type="InterPro" id="IPR011600">
    <property type="entry name" value="Pept_C14_caspase"/>
</dbReference>
<dbReference type="Gene3D" id="3.40.50.1460">
    <property type="match status" value="1"/>
</dbReference>
<dbReference type="Pfam" id="PF00656">
    <property type="entry name" value="Peptidase_C14"/>
    <property type="match status" value="1"/>
</dbReference>
<gene>
    <name evidence="2" type="ORF">GCM10023187_18860</name>
</gene>
<accession>A0ABP8KAM8</accession>
<protein>
    <recommendedName>
        <fullName evidence="1">Peptidase C14 caspase domain-containing protein</fullName>
    </recommendedName>
</protein>
<dbReference type="EMBL" id="BAABHB010000003">
    <property type="protein sequence ID" value="GAA4403109.1"/>
    <property type="molecule type" value="Genomic_DNA"/>
</dbReference>
<evidence type="ECO:0000313" key="2">
    <source>
        <dbReference type="EMBL" id="GAA4403109.1"/>
    </source>
</evidence>
<evidence type="ECO:0000259" key="1">
    <source>
        <dbReference type="Pfam" id="PF00656"/>
    </source>
</evidence>
<comment type="caution">
    <text evidence="2">The sequence shown here is derived from an EMBL/GenBank/DDBJ whole genome shotgun (WGS) entry which is preliminary data.</text>
</comment>
<proteinExistence type="predicted"/>
<organism evidence="2 3">
    <name type="scientific">Nibrella viscosa</name>
    <dbReference type="NCBI Taxonomy" id="1084524"/>
    <lineage>
        <taxon>Bacteria</taxon>
        <taxon>Pseudomonadati</taxon>
        <taxon>Bacteroidota</taxon>
        <taxon>Cytophagia</taxon>
        <taxon>Cytophagales</taxon>
        <taxon>Spirosomataceae</taxon>
        <taxon>Nibrella</taxon>
    </lineage>
</organism>
<evidence type="ECO:0000313" key="3">
    <source>
        <dbReference type="Proteomes" id="UP001500936"/>
    </source>
</evidence>
<name>A0ABP8KAM8_9BACT</name>
<sequence length="446" mass="50810">MAAGYSGRAQTFHALIVADTQDPELTKACERDMITLHRQFTVIASAIKYQLKEQYFAGSAFGRKQLDEALRQLTPQPNDVVFLYYTGHGYNAPGRSDRFPILLLEKAEHNLGQNPGLSAIHDMLKSKKPRLCVTMGDCCNLLMNLTRGMTGKRVALKPLPSDSLNVAYRSLFLDVKGDVLIASSQPPQQACAHPDSGSFYTRAFDDALLHAARTNKPSTWENLLSDAQNRLILFKATQTKQSIYAVHVQEVPVPELAQAPLPVDRNRIVQENKLSDQQLREFRTQTEHKVAEFQRYLTIVADPDQQDNIRELAIENALRLFMPNTSMQVSSTRDKKVKEYALDSYLRRLKNLNQEKKYVDINLTFYDVALIGDWEPTKEGYSTTATYFQQFQAFDRKGQILYGDKTAKQVEVDLRDRKDPFYEEHKWIVLLGNVRITEATPKKSVQ</sequence>